<dbReference type="EMBL" id="HBGU01063859">
    <property type="protein sequence ID" value="CAD9522051.1"/>
    <property type="molecule type" value="Transcribed_RNA"/>
</dbReference>
<evidence type="ECO:0000313" key="3">
    <source>
        <dbReference type="EMBL" id="CAD9522051.1"/>
    </source>
</evidence>
<feature type="compositionally biased region" description="Low complexity" evidence="1">
    <location>
        <begin position="179"/>
        <end position="188"/>
    </location>
</feature>
<organism evidence="3">
    <name type="scientific">Haptolina brevifila</name>
    <dbReference type="NCBI Taxonomy" id="156173"/>
    <lineage>
        <taxon>Eukaryota</taxon>
        <taxon>Haptista</taxon>
        <taxon>Haptophyta</taxon>
        <taxon>Prymnesiophyceae</taxon>
        <taxon>Prymnesiales</taxon>
        <taxon>Prymnesiaceae</taxon>
        <taxon>Haptolina</taxon>
    </lineage>
</organism>
<feature type="domain" description="RanBD1" evidence="2">
    <location>
        <begin position="34"/>
        <end position="166"/>
    </location>
</feature>
<gene>
    <name evidence="3" type="ORF">CBRE1094_LOCUS34798</name>
</gene>
<dbReference type="Pfam" id="PF00638">
    <property type="entry name" value="Ran_BP1"/>
    <property type="match status" value="1"/>
</dbReference>
<dbReference type="PANTHER" id="PTHR23138">
    <property type="entry name" value="RAN BINDING PROTEIN"/>
    <property type="match status" value="1"/>
</dbReference>
<name>A0A7S2ILC0_9EUKA</name>
<sequence length="218" mass="24374">MADDAPADPVAAASTGAADEDDNGYAPEEEAQVEFQPLVKLEEVKTQTMEEDEEVTFKMRAKLFRWESDSWEKEVKMWKERGTGDVKFLKHKETGKVRMLMRREKTMKICANFYMDTSIELKENAGSDRAWVWRCMDFSEEKSDISLLAIRFANSENAQKFKEQFEAGKVANGESSTPDAAEGGAQEGKAADAKEASKEKAPAEEPKSEAKEAPVDAN</sequence>
<dbReference type="CDD" id="cd13179">
    <property type="entry name" value="RanBD_RanBP1"/>
    <property type="match status" value="1"/>
</dbReference>
<dbReference type="GO" id="GO:0006913">
    <property type="term" value="P:nucleocytoplasmic transport"/>
    <property type="evidence" value="ECO:0007669"/>
    <property type="project" value="InterPro"/>
</dbReference>
<dbReference type="GO" id="GO:0005643">
    <property type="term" value="C:nuclear pore"/>
    <property type="evidence" value="ECO:0007669"/>
    <property type="project" value="TreeGrafter"/>
</dbReference>
<dbReference type="PROSITE" id="PS50196">
    <property type="entry name" value="RANBD1"/>
    <property type="match status" value="1"/>
</dbReference>
<dbReference type="InterPro" id="IPR011993">
    <property type="entry name" value="PH-like_dom_sf"/>
</dbReference>
<dbReference type="AlphaFoldDB" id="A0A7S2ILC0"/>
<evidence type="ECO:0000256" key="1">
    <source>
        <dbReference type="SAM" id="MobiDB-lite"/>
    </source>
</evidence>
<protein>
    <recommendedName>
        <fullName evidence="2">RanBD1 domain-containing protein</fullName>
    </recommendedName>
</protein>
<dbReference type="SMART" id="SM00160">
    <property type="entry name" value="RanBD"/>
    <property type="match status" value="1"/>
</dbReference>
<feature type="compositionally biased region" description="Low complexity" evidence="1">
    <location>
        <begin position="7"/>
        <end position="17"/>
    </location>
</feature>
<evidence type="ECO:0000259" key="2">
    <source>
        <dbReference type="PROSITE" id="PS50196"/>
    </source>
</evidence>
<dbReference type="Gene3D" id="2.30.29.30">
    <property type="entry name" value="Pleckstrin-homology domain (PH domain)/Phosphotyrosine-binding domain (PTB)"/>
    <property type="match status" value="1"/>
</dbReference>
<dbReference type="InterPro" id="IPR045255">
    <property type="entry name" value="RanBP1-like"/>
</dbReference>
<proteinExistence type="predicted"/>
<accession>A0A7S2ILC0</accession>
<feature type="region of interest" description="Disordered" evidence="1">
    <location>
        <begin position="1"/>
        <end position="32"/>
    </location>
</feature>
<dbReference type="GO" id="GO:0005737">
    <property type="term" value="C:cytoplasm"/>
    <property type="evidence" value="ECO:0007669"/>
    <property type="project" value="TreeGrafter"/>
</dbReference>
<dbReference type="SUPFAM" id="SSF50729">
    <property type="entry name" value="PH domain-like"/>
    <property type="match status" value="1"/>
</dbReference>
<dbReference type="FunFam" id="2.30.29.30:FF:000312">
    <property type="entry name" value="Ran binding protein 1"/>
    <property type="match status" value="1"/>
</dbReference>
<dbReference type="InterPro" id="IPR045256">
    <property type="entry name" value="RanBP1_RanBD"/>
</dbReference>
<dbReference type="InterPro" id="IPR000156">
    <property type="entry name" value="Ran_bind_dom"/>
</dbReference>
<feature type="compositionally biased region" description="Acidic residues" evidence="1">
    <location>
        <begin position="18"/>
        <end position="32"/>
    </location>
</feature>
<reference evidence="3" key="1">
    <citation type="submission" date="2021-01" db="EMBL/GenBank/DDBJ databases">
        <authorList>
            <person name="Corre E."/>
            <person name="Pelletier E."/>
            <person name="Niang G."/>
            <person name="Scheremetjew M."/>
            <person name="Finn R."/>
            <person name="Kale V."/>
            <person name="Holt S."/>
            <person name="Cochrane G."/>
            <person name="Meng A."/>
            <person name="Brown T."/>
            <person name="Cohen L."/>
        </authorList>
    </citation>
    <scope>NUCLEOTIDE SEQUENCE</scope>
    <source>
        <strain evidence="3">UTEX LB 985</strain>
    </source>
</reference>
<feature type="region of interest" description="Disordered" evidence="1">
    <location>
        <begin position="165"/>
        <end position="218"/>
    </location>
</feature>
<feature type="compositionally biased region" description="Basic and acidic residues" evidence="1">
    <location>
        <begin position="189"/>
        <end position="218"/>
    </location>
</feature>
<dbReference type="PANTHER" id="PTHR23138:SF87">
    <property type="entry name" value="E3 SUMO-PROTEIN LIGASE RANBP2"/>
    <property type="match status" value="1"/>
</dbReference>
<dbReference type="GO" id="GO:0005096">
    <property type="term" value="F:GTPase activator activity"/>
    <property type="evidence" value="ECO:0007669"/>
    <property type="project" value="TreeGrafter"/>
</dbReference>